<dbReference type="InterPro" id="IPR000551">
    <property type="entry name" value="MerR-type_HTH_dom"/>
</dbReference>
<dbReference type="InterPro" id="IPR009061">
    <property type="entry name" value="DNA-bd_dom_put_sf"/>
</dbReference>
<name>A0A177Y270_9VIBR</name>
<proteinExistence type="predicted"/>
<dbReference type="PANTHER" id="PTHR30204:SF97">
    <property type="entry name" value="MERR FAMILY REGULATORY PROTEIN"/>
    <property type="match status" value="1"/>
</dbReference>
<dbReference type="Gene3D" id="1.10.1660.10">
    <property type="match status" value="1"/>
</dbReference>
<evidence type="ECO:0000313" key="4">
    <source>
        <dbReference type="Proteomes" id="UP000078406"/>
    </source>
</evidence>
<feature type="domain" description="HTH merR-type" evidence="2">
    <location>
        <begin position="1"/>
        <end position="68"/>
    </location>
</feature>
<comment type="caution">
    <text evidence="3">The sequence shown here is derived from an EMBL/GenBank/DDBJ whole genome shotgun (WGS) entry which is preliminary data.</text>
</comment>
<dbReference type="PANTHER" id="PTHR30204">
    <property type="entry name" value="REDOX-CYCLING DRUG-SENSING TRANSCRIPTIONAL ACTIVATOR SOXR"/>
    <property type="match status" value="1"/>
</dbReference>
<dbReference type="Proteomes" id="UP000078406">
    <property type="component" value="Unassembled WGS sequence"/>
</dbReference>
<dbReference type="Pfam" id="PF13411">
    <property type="entry name" value="MerR_1"/>
    <property type="match status" value="1"/>
</dbReference>
<protein>
    <submittedName>
        <fullName evidence="3">MerR family transcriptional regulator</fullName>
    </submittedName>
</protein>
<dbReference type="PROSITE" id="PS50937">
    <property type="entry name" value="HTH_MERR_2"/>
    <property type="match status" value="1"/>
</dbReference>
<dbReference type="PROSITE" id="PS00552">
    <property type="entry name" value="HTH_MERR_1"/>
    <property type="match status" value="1"/>
</dbReference>
<reference evidence="3 4" key="1">
    <citation type="journal article" date="2016" name="Syst. Appl. Microbiol.">
        <title>Vibrio bivalvicida sp. nov., a novel larval pathogen for bivalve molluscs reared in a hatchery.</title>
        <authorList>
            <person name="Dubert J."/>
            <person name="Romalde J.L."/>
            <person name="Prado S."/>
            <person name="Barja J.L."/>
        </authorList>
    </citation>
    <scope>NUCLEOTIDE SEQUENCE [LARGE SCALE GENOMIC DNA]</scope>
    <source>
        <strain evidence="3 4">605</strain>
    </source>
</reference>
<gene>
    <name evidence="3" type="ORF">APB76_06705</name>
</gene>
<dbReference type="EMBL" id="LLEI02000021">
    <property type="protein sequence ID" value="OAJ94969.1"/>
    <property type="molecule type" value="Genomic_DNA"/>
</dbReference>
<dbReference type="CDD" id="cd04781">
    <property type="entry name" value="HTH_MerR-like_sg6"/>
    <property type="match status" value="1"/>
</dbReference>
<sequence length="129" mass="14564">MDIAVVSKESGLAPSTLRYYEKIGLIRSIGRNGLRRQYSPNILNKLNIISLGRAAGLSLEEIASMFDVDDELAINRNLLTQKVEEIDEQIKRLAIVRDNLNHVANCPQPSHLECLSFQKLMKSAKRYLP</sequence>
<dbReference type="RefSeq" id="WP_054961024.1">
    <property type="nucleotide sequence ID" value="NZ_LLEI02000021.1"/>
</dbReference>
<evidence type="ECO:0000313" key="3">
    <source>
        <dbReference type="EMBL" id="OAJ94969.1"/>
    </source>
</evidence>
<evidence type="ECO:0000256" key="1">
    <source>
        <dbReference type="ARBA" id="ARBA00023125"/>
    </source>
</evidence>
<dbReference type="AlphaFoldDB" id="A0A177Y270"/>
<evidence type="ECO:0000259" key="2">
    <source>
        <dbReference type="PROSITE" id="PS50937"/>
    </source>
</evidence>
<dbReference type="GO" id="GO:0003677">
    <property type="term" value="F:DNA binding"/>
    <property type="evidence" value="ECO:0007669"/>
    <property type="project" value="UniProtKB-KW"/>
</dbReference>
<dbReference type="SMART" id="SM00422">
    <property type="entry name" value="HTH_MERR"/>
    <property type="match status" value="1"/>
</dbReference>
<dbReference type="InterPro" id="IPR047057">
    <property type="entry name" value="MerR_fam"/>
</dbReference>
<keyword evidence="1" id="KW-0238">DNA-binding</keyword>
<dbReference type="GO" id="GO:0003700">
    <property type="term" value="F:DNA-binding transcription factor activity"/>
    <property type="evidence" value="ECO:0007669"/>
    <property type="project" value="InterPro"/>
</dbReference>
<dbReference type="SUPFAM" id="SSF46955">
    <property type="entry name" value="Putative DNA-binding domain"/>
    <property type="match status" value="1"/>
</dbReference>
<accession>A0A177Y270</accession>
<organism evidence="3 4">
    <name type="scientific">Vibrio bivalvicida</name>
    <dbReference type="NCBI Taxonomy" id="1276888"/>
    <lineage>
        <taxon>Bacteria</taxon>
        <taxon>Pseudomonadati</taxon>
        <taxon>Pseudomonadota</taxon>
        <taxon>Gammaproteobacteria</taxon>
        <taxon>Vibrionales</taxon>
        <taxon>Vibrionaceae</taxon>
        <taxon>Vibrio</taxon>
        <taxon>Vibrio oreintalis group</taxon>
    </lineage>
</organism>